<dbReference type="InterPro" id="IPR013149">
    <property type="entry name" value="ADH-like_C"/>
</dbReference>
<dbReference type="PANTHER" id="PTHR43189">
    <property type="entry name" value="ZINC-TYPE ALCOHOL DEHYDROGENASE-LIKE PROTEIN C1198.01-RELATED"/>
    <property type="match status" value="1"/>
</dbReference>
<dbReference type="EMBL" id="VJWA01000002">
    <property type="protein sequence ID" value="TRW14940.1"/>
    <property type="molecule type" value="Genomic_DNA"/>
</dbReference>
<dbReference type="InterPro" id="IPR036291">
    <property type="entry name" value="NAD(P)-bd_dom_sf"/>
</dbReference>
<dbReference type="Pfam" id="PF08240">
    <property type="entry name" value="ADH_N"/>
    <property type="match status" value="1"/>
</dbReference>
<comment type="caution">
    <text evidence="4">The sequence shown here is derived from an EMBL/GenBank/DDBJ whole genome shotgun (WGS) entry which is preliminary data.</text>
</comment>
<name>A0A552U9Q6_9SPHN</name>
<gene>
    <name evidence="4" type="ORF">FMM06_14865</name>
</gene>
<dbReference type="AlphaFoldDB" id="A0A552U9Q6"/>
<dbReference type="OrthoDB" id="9809185at2"/>
<dbReference type="Gene3D" id="3.90.180.10">
    <property type="entry name" value="Medium-chain alcohol dehydrogenases, catalytic domain"/>
    <property type="match status" value="1"/>
</dbReference>
<dbReference type="GO" id="GO:0016491">
    <property type="term" value="F:oxidoreductase activity"/>
    <property type="evidence" value="ECO:0007669"/>
    <property type="project" value="UniProtKB-KW"/>
</dbReference>
<feature type="domain" description="Alcohol dehydrogenase-like C-terminal" evidence="2">
    <location>
        <begin position="176"/>
        <end position="300"/>
    </location>
</feature>
<dbReference type="Proteomes" id="UP000317894">
    <property type="component" value="Unassembled WGS sequence"/>
</dbReference>
<evidence type="ECO:0000259" key="2">
    <source>
        <dbReference type="Pfam" id="PF00107"/>
    </source>
</evidence>
<evidence type="ECO:0000256" key="1">
    <source>
        <dbReference type="ARBA" id="ARBA00023002"/>
    </source>
</evidence>
<organism evidence="4 5">
    <name type="scientific">Glacieibacterium frigidum</name>
    <dbReference type="NCBI Taxonomy" id="2593303"/>
    <lineage>
        <taxon>Bacteria</taxon>
        <taxon>Pseudomonadati</taxon>
        <taxon>Pseudomonadota</taxon>
        <taxon>Alphaproteobacteria</taxon>
        <taxon>Sphingomonadales</taxon>
        <taxon>Sphingosinicellaceae</taxon>
        <taxon>Glacieibacterium</taxon>
    </lineage>
</organism>
<keyword evidence="1" id="KW-0560">Oxidoreductase</keyword>
<accession>A0A552U9Q6</accession>
<dbReference type="SUPFAM" id="SSF50129">
    <property type="entry name" value="GroES-like"/>
    <property type="match status" value="1"/>
</dbReference>
<dbReference type="SUPFAM" id="SSF51735">
    <property type="entry name" value="NAD(P)-binding Rossmann-fold domains"/>
    <property type="match status" value="1"/>
</dbReference>
<sequence length="345" mass="35731">MTMRAAVLRDRSFSVETRPMPVPGPGEVLLKTRLCGICGSDLHLFKHAAEIARLGEELGAPAQDLTKGLVLGHEYVGEVAAFGPGTAQALKIGDRVCSVPFLLKNGAPAPIGANVEIDGAYAEYFLGTEALLLRIPDGVPDAAAALVEPLGIGIHAVAKSRIDGNSHAAVVLGCGPIGLAVAAVLRMRGVETIVASDFSTRRRALALQMGATLAVHPREASPFAALSAGRPVVVFDCTGVRGVLAQAIRDVPVGTQIVVAGIPQGEESFSPMIAIAKELNLQFVLYYAPEEFAAALDAVAAGQLDWQPLVTGTVGLDGIAGAFAALEDPEAHAKIMIDPSSDARL</sequence>
<evidence type="ECO:0000313" key="5">
    <source>
        <dbReference type="Proteomes" id="UP000317894"/>
    </source>
</evidence>
<protein>
    <submittedName>
        <fullName evidence="4">Zinc-binding dehydrogenase</fullName>
    </submittedName>
</protein>
<dbReference type="PANTHER" id="PTHR43189:SF1">
    <property type="entry name" value="ZINC-TYPE ALCOHOL DEHYDROGENASE-LIKE PROTEIN C1198.01"/>
    <property type="match status" value="1"/>
</dbReference>
<feature type="domain" description="Alcohol dehydrogenase-like N-terminal" evidence="3">
    <location>
        <begin position="24"/>
        <end position="137"/>
    </location>
</feature>
<dbReference type="Pfam" id="PF00107">
    <property type="entry name" value="ADH_zinc_N"/>
    <property type="match status" value="1"/>
</dbReference>
<dbReference type="InterPro" id="IPR011032">
    <property type="entry name" value="GroES-like_sf"/>
</dbReference>
<keyword evidence="5" id="KW-1185">Reference proteome</keyword>
<evidence type="ECO:0000313" key="4">
    <source>
        <dbReference type="EMBL" id="TRW14940.1"/>
    </source>
</evidence>
<proteinExistence type="predicted"/>
<reference evidence="4 5" key="1">
    <citation type="submission" date="2019-07" db="EMBL/GenBank/DDBJ databases">
        <title>Novel species isolated from glacier.</title>
        <authorList>
            <person name="Liu Q."/>
            <person name="Xin Y.-H."/>
        </authorList>
    </citation>
    <scope>NUCLEOTIDE SEQUENCE [LARGE SCALE GENOMIC DNA]</scope>
    <source>
        <strain evidence="4 5">LB1R16</strain>
    </source>
</reference>
<evidence type="ECO:0000259" key="3">
    <source>
        <dbReference type="Pfam" id="PF08240"/>
    </source>
</evidence>
<dbReference type="InterPro" id="IPR013154">
    <property type="entry name" value="ADH-like_N"/>
</dbReference>
<dbReference type="Gene3D" id="3.40.50.720">
    <property type="entry name" value="NAD(P)-binding Rossmann-like Domain"/>
    <property type="match status" value="1"/>
</dbReference>